<dbReference type="PANTHER" id="PTHR30598">
    <property type="entry name" value="NITRATE REDUCTASE PRIVATE CHAPERONE, REDOX ENZYME MATURATION PROTEIN REMP FAMILY"/>
    <property type="match status" value="1"/>
</dbReference>
<dbReference type="GO" id="GO:0009055">
    <property type="term" value="F:electron transfer activity"/>
    <property type="evidence" value="ECO:0007669"/>
    <property type="project" value="TreeGrafter"/>
</dbReference>
<dbReference type="GO" id="GO:0008940">
    <property type="term" value="F:nitrate reductase activity"/>
    <property type="evidence" value="ECO:0007669"/>
    <property type="project" value="TreeGrafter"/>
</dbReference>
<dbReference type="Gene3D" id="1.20.950.20">
    <property type="entry name" value="Transmembrane di-heme cytochromes, Chain C"/>
    <property type="match status" value="1"/>
</dbReference>
<evidence type="ECO:0000256" key="5">
    <source>
        <dbReference type="ARBA" id="ARBA00022982"/>
    </source>
</evidence>
<keyword evidence="2" id="KW-0813">Transport</keyword>
<evidence type="ECO:0000256" key="6">
    <source>
        <dbReference type="ARBA" id="ARBA00022989"/>
    </source>
</evidence>
<feature type="transmembrane region" description="Helical" evidence="9">
    <location>
        <begin position="96"/>
        <end position="117"/>
    </location>
</feature>
<organism evidence="11">
    <name type="scientific">uncultured Pelagibacterales bacterium</name>
    <dbReference type="NCBI Taxonomy" id="309857"/>
    <lineage>
        <taxon>Bacteria</taxon>
        <taxon>Pseudomonadati</taxon>
        <taxon>Pseudomonadota</taxon>
        <taxon>Alphaproteobacteria</taxon>
        <taxon>Candidatus Pelagibacterales</taxon>
        <taxon>environmental samples</taxon>
    </lineage>
</organism>
<reference evidence="11" key="1">
    <citation type="journal article" date="2016" name="Nature">
        <title>SAR11 bacteria linked to ocean anoxia and nitrogen loss.</title>
        <authorList>
            <person name="Tsementzi D."/>
            <person name="Wu J."/>
            <person name="Deutsch S."/>
            <person name="Nath S."/>
            <person name="Rodriguez-R L.M."/>
            <person name="Burns A.S."/>
            <person name="Ranjan P."/>
            <person name="Sarode N."/>
            <person name="Malmstrom R.R."/>
            <person name="Padilla C.C."/>
            <person name="Stone B.K."/>
            <person name="Bristow L.A."/>
            <person name="Larsen M."/>
            <person name="Glass J.B."/>
            <person name="Thamdrup B."/>
            <person name="Woyke T."/>
            <person name="Konstantinidis K.T."/>
            <person name="Stewart F.J."/>
        </authorList>
    </citation>
    <scope>NUCLEOTIDE SEQUENCE</scope>
</reference>
<evidence type="ECO:0000256" key="9">
    <source>
        <dbReference type="SAM" id="Phobius"/>
    </source>
</evidence>
<dbReference type="GO" id="GO:0019645">
    <property type="term" value="P:anaerobic electron transport chain"/>
    <property type="evidence" value="ECO:0007669"/>
    <property type="project" value="TreeGrafter"/>
</dbReference>
<name>A0A1B2FL49_9PROT</name>
<evidence type="ECO:0000256" key="3">
    <source>
        <dbReference type="ARBA" id="ARBA00022475"/>
    </source>
</evidence>
<evidence type="ECO:0000256" key="2">
    <source>
        <dbReference type="ARBA" id="ARBA00022448"/>
    </source>
</evidence>
<evidence type="ECO:0000259" key="10">
    <source>
        <dbReference type="Pfam" id="PF02665"/>
    </source>
</evidence>
<keyword evidence="6 9" id="KW-1133">Transmembrane helix</keyword>
<feature type="transmembrane region" description="Helical" evidence="9">
    <location>
        <begin position="191"/>
        <end position="217"/>
    </location>
</feature>
<feature type="domain" description="NarG-like" evidence="10">
    <location>
        <begin position="3"/>
        <end position="226"/>
    </location>
</feature>
<dbReference type="AlphaFoldDB" id="A0A1B2FL49"/>
<evidence type="ECO:0000256" key="7">
    <source>
        <dbReference type="ARBA" id="ARBA00023002"/>
    </source>
</evidence>
<dbReference type="InterPro" id="IPR051936">
    <property type="entry name" value="Heme-iron_electron_transfer"/>
</dbReference>
<dbReference type="Pfam" id="PF02665">
    <property type="entry name" value="Nitrate_red_gam"/>
    <property type="match status" value="1"/>
</dbReference>
<accession>A0A1B2FL49</accession>
<evidence type="ECO:0000313" key="11">
    <source>
        <dbReference type="EMBL" id="ANY93555.1"/>
    </source>
</evidence>
<protein>
    <submittedName>
        <fullName evidence="11">Nitrate reductase I gamma-subunit</fullName>
    </submittedName>
</protein>
<feature type="transmembrane region" description="Helical" evidence="9">
    <location>
        <begin position="6"/>
        <end position="27"/>
    </location>
</feature>
<dbReference type="GO" id="GO:0020037">
    <property type="term" value="F:heme binding"/>
    <property type="evidence" value="ECO:0007669"/>
    <property type="project" value="TreeGrafter"/>
</dbReference>
<keyword evidence="4 9" id="KW-0812">Transmembrane</keyword>
<keyword evidence="3" id="KW-1003">Cell membrane</keyword>
<feature type="transmembrane region" description="Helical" evidence="9">
    <location>
        <begin position="66"/>
        <end position="90"/>
    </location>
</feature>
<sequence length="238" mass="26772">MWNNFFFIGLPYITVTLFFGGIIYRGLSGMMGGYRNKWDLSSRGDYLWTTRSTGFFGRASIGPASLCLHWGILILLFAHLIGFIGGAYNLASWVGFFRWVGLGGGILFLYGAVWAFLRRIIIPQVKAMSTPDDYIILLFLIVIDGLGLYQSAVEMVFGISYSAGPWLASIIKLQPDVSMIGGSPLINKLHIIVSFLFFAYFPFTKLVHVGSFPFAYITRSYISMRRYTSLKNKKDTLL</sequence>
<evidence type="ECO:0000256" key="4">
    <source>
        <dbReference type="ARBA" id="ARBA00022692"/>
    </source>
</evidence>
<keyword evidence="8 9" id="KW-0472">Membrane</keyword>
<evidence type="ECO:0000256" key="8">
    <source>
        <dbReference type="ARBA" id="ARBA00023136"/>
    </source>
</evidence>
<dbReference type="GO" id="GO:0005886">
    <property type="term" value="C:plasma membrane"/>
    <property type="evidence" value="ECO:0007669"/>
    <property type="project" value="UniProtKB-SubCell"/>
</dbReference>
<dbReference type="InterPro" id="IPR036197">
    <property type="entry name" value="NarG-like_sf"/>
</dbReference>
<dbReference type="PANTHER" id="PTHR30598:SF3">
    <property type="entry name" value="RESPIRATORY NITRATE REDUCTASE 1 GAMMA CHAIN"/>
    <property type="match status" value="1"/>
</dbReference>
<comment type="subcellular location">
    <subcellularLocation>
        <location evidence="1">Cell membrane</location>
        <topology evidence="1">Multi-pass membrane protein</topology>
    </subcellularLocation>
</comment>
<keyword evidence="7" id="KW-0560">Oxidoreductase</keyword>
<dbReference type="EMBL" id="KX275213">
    <property type="protein sequence ID" value="ANY93555.1"/>
    <property type="molecule type" value="Genomic_DNA"/>
</dbReference>
<feature type="transmembrane region" description="Helical" evidence="9">
    <location>
        <begin position="137"/>
        <end position="159"/>
    </location>
</feature>
<evidence type="ECO:0000256" key="1">
    <source>
        <dbReference type="ARBA" id="ARBA00004651"/>
    </source>
</evidence>
<proteinExistence type="predicted"/>
<dbReference type="SUPFAM" id="SSF103501">
    <property type="entry name" value="Respiratory nitrate reductase 1 gamma chain"/>
    <property type="match status" value="1"/>
</dbReference>
<keyword evidence="5" id="KW-0249">Electron transport</keyword>
<dbReference type="InterPro" id="IPR023234">
    <property type="entry name" value="NarG-like_domain"/>
</dbReference>